<protein>
    <submittedName>
        <fullName evidence="1">Uncharacterized protein</fullName>
    </submittedName>
</protein>
<reference evidence="1" key="1">
    <citation type="submission" date="2023-03" db="EMBL/GenBank/DDBJ databases">
        <title>Actinoallomurus iriomotensis NBRC 103681.</title>
        <authorList>
            <person name="Ichikawa N."/>
            <person name="Sato H."/>
            <person name="Tonouchi N."/>
        </authorList>
    </citation>
    <scope>NUCLEOTIDE SEQUENCE</scope>
    <source>
        <strain evidence="1">NBRC 103681</strain>
    </source>
</reference>
<dbReference type="EMBL" id="BSTJ01000009">
    <property type="protein sequence ID" value="GLY78488.1"/>
    <property type="molecule type" value="Genomic_DNA"/>
</dbReference>
<evidence type="ECO:0000313" key="1">
    <source>
        <dbReference type="EMBL" id="GLY78488.1"/>
    </source>
</evidence>
<dbReference type="Proteomes" id="UP001165135">
    <property type="component" value="Unassembled WGS sequence"/>
</dbReference>
<name>A0A9W6VN82_9ACTN</name>
<dbReference type="InterPro" id="IPR027417">
    <property type="entry name" value="P-loop_NTPase"/>
</dbReference>
<sequence length="541" mass="59819">MAGLSPLNRAFTKIPSRAEKRDAVALRETFVDSGVAEQLDVIDHQVLYGRRGTGKTHAVSFLVAEVKTRGDVALNIDLRTVGSPDGVLDPSSAPLPQRASRLLVDMLGQVRDGLMDAVLEDEDLIQDAAFVDKLDGLLAAITNVQVSGDVELSVEAERKDSAKSGGLVKAALAPKPTLEAQLTAESSREGRDLLRETRRGAERLSLNFSDVARALRELAKTLSSHRIWLILDEWSSVPRDIQPYLAEFLVRCVLPLQPFTVKITAIEQQSSFRATPREGVSIGIELGADVGANLALDDFMVFERNEDQARDFFANLFFKHLTSGADGAFQVRGLGTPADLIKIGFTDTRAFDELVRAAEGVPRDAIYIAAHAAMQARDGKISVPIVRDSARNWYQTDKARALRSQLESDRLLKWIIEKVIREKKARGFLVNERDADDPVLLSLFDARVLHIVRRGYSAQDHAGERFDVWVIDYGAYVDRINTTYAPQGILPFDGEDGALQHIDLEVPVQDLRAIRRAILDLQEFYAATGIQAPQRRSSSTR</sequence>
<proteinExistence type="predicted"/>
<comment type="caution">
    <text evidence="1">The sequence shown here is derived from an EMBL/GenBank/DDBJ whole genome shotgun (WGS) entry which is preliminary data.</text>
</comment>
<dbReference type="AlphaFoldDB" id="A0A9W6VN82"/>
<evidence type="ECO:0000313" key="2">
    <source>
        <dbReference type="Proteomes" id="UP001165135"/>
    </source>
</evidence>
<gene>
    <name evidence="1" type="ORF">Airi01_067550</name>
</gene>
<accession>A0A9W6VN82</accession>
<dbReference type="RefSeq" id="WP_285629359.1">
    <property type="nucleotide sequence ID" value="NZ_BSTJ01000009.1"/>
</dbReference>
<organism evidence="1 2">
    <name type="scientific">Actinoallomurus iriomotensis</name>
    <dbReference type="NCBI Taxonomy" id="478107"/>
    <lineage>
        <taxon>Bacteria</taxon>
        <taxon>Bacillati</taxon>
        <taxon>Actinomycetota</taxon>
        <taxon>Actinomycetes</taxon>
        <taxon>Streptosporangiales</taxon>
        <taxon>Thermomonosporaceae</taxon>
        <taxon>Actinoallomurus</taxon>
    </lineage>
</organism>
<dbReference type="SUPFAM" id="SSF52540">
    <property type="entry name" value="P-loop containing nucleoside triphosphate hydrolases"/>
    <property type="match status" value="1"/>
</dbReference>